<dbReference type="InterPro" id="IPR052394">
    <property type="entry name" value="LRR-containing"/>
</dbReference>
<feature type="compositionally biased region" description="Low complexity" evidence="1">
    <location>
        <begin position="133"/>
        <end position="160"/>
    </location>
</feature>
<feature type="compositionally biased region" description="Low complexity" evidence="1">
    <location>
        <begin position="22"/>
        <end position="31"/>
    </location>
</feature>
<evidence type="ECO:0000313" key="2">
    <source>
        <dbReference type="EMBL" id="CAG9334437.1"/>
    </source>
</evidence>
<dbReference type="SMART" id="SM00368">
    <property type="entry name" value="LRR_RI"/>
    <property type="match status" value="5"/>
</dbReference>
<dbReference type="Proteomes" id="UP001162131">
    <property type="component" value="Unassembled WGS sequence"/>
</dbReference>
<sequence>MINTKKAACLPLISRSARPKSKSSNISLASSPTSPDIDIHLFERKEKIRQIHTSQNKFSRYVGSMSSKDSDSNSSGSPDNASAKLNFFESYKKIGKETERVEFRKMKQSPEIAFLKEIDKGGLSPKPFGLIKSGTPQSRSSKSRSPQSKSPQSKGSVVGSFDLRNIGMGDTYAKAFSKGIKHIPQVEELNLKENRLSEKGALKILSKLVEKKTKYLVLTGNHLGEQSVQKIVEILDNPKSYLKHLSLENTKLSESAIIQLCNSLKENTTLTRLNLAKNEIRNGAVKAIGEMLSKNYGLRYLDLHWNLIRGDEAIYLFNGLEQNRYLRHLDLSWNAIGNSTNLEIINSIGKAFKENTLLIHADLSYNNFNLQECEILGKFLYDNHTLIGLHMLGNDCKINSKGFIIPMKCRKEKDAHNFQRVINEPTFMIHNEESSNCWICERWVEAEFTVKSEKAAFLHLECDGFAGELMENNNNGTFYIKRVVPPGVLKFFYSNENGVIALEDTPSEPYDKPIEVIIGANKKVLETVNVSYAEGIVCDPRNLFETQIRIPGTTYTISKPPPAEPEEIIYERIIWDISISSFKDYKFDTEQRLQANFETDFKHSRINKFVKDPLDVMNSKECLEKVYHQFKETYRHLAALGGNDLFCFGSNIFSDFLTQCNVFDENFGINDLGICWNATKCQRSKCEAVIGNRLSKHEFMEIIARIANDKYVRNNLCKNTAEALQRLFDESLIPIMSQFDTNRWRMEKYCCEEVDLELKVYKPIFDEIFRLYTGKIFCQSKGFMSLDEFRNLCIESGLLNDSREIDFCAYKAIMCHKEEILEKKHVKLSYVEFLEAICRVFDQCGNKNEKLRDKVRAGVTQLINLCSDAIKGSFTIPTDEAYFKLMYRPKL</sequence>
<evidence type="ECO:0000256" key="1">
    <source>
        <dbReference type="SAM" id="MobiDB-lite"/>
    </source>
</evidence>
<organism evidence="2 3">
    <name type="scientific">Blepharisma stoltei</name>
    <dbReference type="NCBI Taxonomy" id="1481888"/>
    <lineage>
        <taxon>Eukaryota</taxon>
        <taxon>Sar</taxon>
        <taxon>Alveolata</taxon>
        <taxon>Ciliophora</taxon>
        <taxon>Postciliodesmatophora</taxon>
        <taxon>Heterotrichea</taxon>
        <taxon>Heterotrichida</taxon>
        <taxon>Blepharismidae</taxon>
        <taxon>Blepharisma</taxon>
    </lineage>
</organism>
<dbReference type="InterPro" id="IPR032675">
    <property type="entry name" value="LRR_dom_sf"/>
</dbReference>
<dbReference type="Pfam" id="PF13516">
    <property type="entry name" value="LRR_6"/>
    <property type="match status" value="2"/>
</dbReference>
<dbReference type="SUPFAM" id="SSF52047">
    <property type="entry name" value="RNI-like"/>
    <property type="match status" value="1"/>
</dbReference>
<accession>A0AAU9KM29</accession>
<dbReference type="PANTHER" id="PTHR24114:SF2">
    <property type="entry name" value="F-BOX DOMAIN-CONTAINING PROTEIN-RELATED"/>
    <property type="match status" value="1"/>
</dbReference>
<feature type="compositionally biased region" description="Low complexity" evidence="1">
    <location>
        <begin position="63"/>
        <end position="81"/>
    </location>
</feature>
<evidence type="ECO:0000313" key="3">
    <source>
        <dbReference type="Proteomes" id="UP001162131"/>
    </source>
</evidence>
<dbReference type="PANTHER" id="PTHR24114">
    <property type="entry name" value="LEUCINE RICH REPEAT FAMILY PROTEIN"/>
    <property type="match status" value="1"/>
</dbReference>
<protein>
    <submittedName>
        <fullName evidence="2">Uncharacterized protein</fullName>
    </submittedName>
</protein>
<feature type="region of interest" description="Disordered" evidence="1">
    <location>
        <begin position="59"/>
        <end position="81"/>
    </location>
</feature>
<dbReference type="AlphaFoldDB" id="A0AAU9KM29"/>
<gene>
    <name evidence="2" type="ORF">BSTOLATCC_MIC61053</name>
</gene>
<feature type="region of interest" description="Disordered" evidence="1">
    <location>
        <begin position="14"/>
        <end position="36"/>
    </location>
</feature>
<name>A0AAU9KM29_9CILI</name>
<reference evidence="2" key="1">
    <citation type="submission" date="2021-09" db="EMBL/GenBank/DDBJ databases">
        <authorList>
            <consortium name="AG Swart"/>
            <person name="Singh M."/>
            <person name="Singh A."/>
            <person name="Seah K."/>
            <person name="Emmerich C."/>
        </authorList>
    </citation>
    <scope>NUCLEOTIDE SEQUENCE</scope>
    <source>
        <strain evidence="2">ATCC30299</strain>
    </source>
</reference>
<dbReference type="Gene3D" id="3.80.10.10">
    <property type="entry name" value="Ribonuclease Inhibitor"/>
    <property type="match status" value="1"/>
</dbReference>
<comment type="caution">
    <text evidence="2">The sequence shown here is derived from an EMBL/GenBank/DDBJ whole genome shotgun (WGS) entry which is preliminary data.</text>
</comment>
<keyword evidence="3" id="KW-1185">Reference proteome</keyword>
<dbReference type="EMBL" id="CAJZBQ010000058">
    <property type="protein sequence ID" value="CAG9334437.1"/>
    <property type="molecule type" value="Genomic_DNA"/>
</dbReference>
<proteinExistence type="predicted"/>
<dbReference type="InterPro" id="IPR001611">
    <property type="entry name" value="Leu-rich_rpt"/>
</dbReference>
<feature type="region of interest" description="Disordered" evidence="1">
    <location>
        <begin position="125"/>
        <end position="161"/>
    </location>
</feature>